<name>A0A0F9EMH4_9ZZZZ</name>
<dbReference type="AlphaFoldDB" id="A0A0F9EMH4"/>
<keyword evidence="2" id="KW-1133">Transmembrane helix</keyword>
<protein>
    <submittedName>
        <fullName evidence="3">Uncharacterized protein</fullName>
    </submittedName>
</protein>
<feature type="coiled-coil region" evidence="1">
    <location>
        <begin position="78"/>
        <end position="105"/>
    </location>
</feature>
<reference evidence="3" key="1">
    <citation type="journal article" date="2015" name="Nature">
        <title>Complex archaea that bridge the gap between prokaryotes and eukaryotes.</title>
        <authorList>
            <person name="Spang A."/>
            <person name="Saw J.H."/>
            <person name="Jorgensen S.L."/>
            <person name="Zaremba-Niedzwiedzka K."/>
            <person name="Martijn J."/>
            <person name="Lind A.E."/>
            <person name="van Eijk R."/>
            <person name="Schleper C."/>
            <person name="Guy L."/>
            <person name="Ettema T.J."/>
        </authorList>
    </citation>
    <scope>NUCLEOTIDE SEQUENCE</scope>
</reference>
<evidence type="ECO:0000256" key="2">
    <source>
        <dbReference type="SAM" id="Phobius"/>
    </source>
</evidence>
<keyword evidence="2" id="KW-0812">Transmembrane</keyword>
<proteinExistence type="predicted"/>
<organism evidence="3">
    <name type="scientific">marine sediment metagenome</name>
    <dbReference type="NCBI Taxonomy" id="412755"/>
    <lineage>
        <taxon>unclassified sequences</taxon>
        <taxon>metagenomes</taxon>
        <taxon>ecological metagenomes</taxon>
    </lineage>
</organism>
<evidence type="ECO:0000256" key="1">
    <source>
        <dbReference type="SAM" id="Coils"/>
    </source>
</evidence>
<dbReference type="EMBL" id="LAZR01034146">
    <property type="protein sequence ID" value="KKL46130.1"/>
    <property type="molecule type" value="Genomic_DNA"/>
</dbReference>
<accession>A0A0F9EMH4</accession>
<sequence>MIKNSEGITAHDLIAGIFWLFIAILFVFWLTNDANGDDAPTDTKTELEKDEELFESLDGKVVKLPESFKIDDFSRLRIQNLFTQIRLLQAQIQGLQTDMVKITNDILWERFIKTDAEKYEYRHNTGTFVLKKGEK</sequence>
<keyword evidence="2" id="KW-0472">Membrane</keyword>
<gene>
    <name evidence="3" type="ORF">LCGC14_2348630</name>
</gene>
<evidence type="ECO:0000313" key="3">
    <source>
        <dbReference type="EMBL" id="KKL46130.1"/>
    </source>
</evidence>
<keyword evidence="1" id="KW-0175">Coiled coil</keyword>
<comment type="caution">
    <text evidence="3">The sequence shown here is derived from an EMBL/GenBank/DDBJ whole genome shotgun (WGS) entry which is preliminary data.</text>
</comment>
<feature type="transmembrane region" description="Helical" evidence="2">
    <location>
        <begin position="12"/>
        <end position="31"/>
    </location>
</feature>